<evidence type="ECO:0000313" key="8">
    <source>
        <dbReference type="EMBL" id="CAH7685486.1"/>
    </source>
</evidence>
<evidence type="ECO:0000256" key="3">
    <source>
        <dbReference type="ARBA" id="ARBA00022448"/>
    </source>
</evidence>
<keyword evidence="9" id="KW-1185">Reference proteome</keyword>
<dbReference type="Gene3D" id="3.60.21.10">
    <property type="match status" value="2"/>
</dbReference>
<dbReference type="InterPro" id="IPR028661">
    <property type="entry name" value="Vps29"/>
</dbReference>
<keyword evidence="3" id="KW-0813">Transport</keyword>
<dbReference type="FunFam" id="3.60.21.10:FF:000089">
    <property type="entry name" value="Vacuolar protein sorting-associated protein 29"/>
    <property type="match status" value="1"/>
</dbReference>
<dbReference type="SUPFAM" id="SSF56300">
    <property type="entry name" value="Metallo-dependent phosphatases"/>
    <property type="match status" value="1"/>
</dbReference>
<feature type="compositionally biased region" description="Polar residues" evidence="6">
    <location>
        <begin position="259"/>
        <end position="274"/>
    </location>
</feature>
<feature type="compositionally biased region" description="Low complexity" evidence="6">
    <location>
        <begin position="226"/>
        <end position="253"/>
    </location>
</feature>
<dbReference type="Proteomes" id="UP001153365">
    <property type="component" value="Unassembled WGS sequence"/>
</dbReference>
<dbReference type="PANTHER" id="PTHR11124">
    <property type="entry name" value="VACUOLAR SORTING PROTEIN VPS29"/>
    <property type="match status" value="1"/>
</dbReference>
<sequence length="319" mass="35136">MVLLLTIGDLHIPIRTHDLPIKFKKLLLPGKIGQIVCTGNVCDRETWQYLRSIAPDVRGVRGDFDEAPNLPPSLTLQHGSLKIGVIHGHQIVPLGDTESLAAAARKMDVDVLVSGATHRFEAFEFESKFFINPGSATGAFTPNWPIIPALKESDPEKNPTSPNTQEEKLQNSNDQSESDPSDQRDTEDHQTAMNNSSSSDKNEDNDHGSAINVKSESVDEDRNQRISHSSSNNHQNNSSDLKKTSSSSSSSKSPANIPHPNNTKQQQQHLLNHPSTPVPSFALLDIQGSVVVTYVYRLIDGEVKVEKIEYRKEIPITKG</sequence>
<dbReference type="EMBL" id="CALTRL010005724">
    <property type="protein sequence ID" value="CAH7685486.1"/>
    <property type="molecule type" value="Genomic_DNA"/>
</dbReference>
<reference evidence="8" key="1">
    <citation type="submission" date="2022-06" db="EMBL/GenBank/DDBJ databases">
        <authorList>
            <consortium name="SYNGENTA / RWTH Aachen University"/>
        </authorList>
    </citation>
    <scope>NUCLEOTIDE SEQUENCE</scope>
</reference>
<keyword evidence="4" id="KW-0653">Protein transport</keyword>
<evidence type="ECO:0000313" key="9">
    <source>
        <dbReference type="Proteomes" id="UP001153365"/>
    </source>
</evidence>
<dbReference type="InterPro" id="IPR024654">
    <property type="entry name" value="Calcineurin-like_PHP_lpxH"/>
</dbReference>
<evidence type="ECO:0000259" key="7">
    <source>
        <dbReference type="Pfam" id="PF12850"/>
    </source>
</evidence>
<dbReference type="Pfam" id="PF12850">
    <property type="entry name" value="Metallophos_2"/>
    <property type="match status" value="1"/>
</dbReference>
<evidence type="ECO:0000256" key="4">
    <source>
        <dbReference type="ARBA" id="ARBA00022927"/>
    </source>
</evidence>
<feature type="region of interest" description="Disordered" evidence="6">
    <location>
        <begin position="142"/>
        <end position="274"/>
    </location>
</feature>
<dbReference type="CDD" id="cd07394">
    <property type="entry name" value="MPP_Vps29"/>
    <property type="match status" value="1"/>
</dbReference>
<evidence type="ECO:0000256" key="1">
    <source>
        <dbReference type="ARBA" id="ARBA00005945"/>
    </source>
</evidence>
<dbReference type="InterPro" id="IPR029052">
    <property type="entry name" value="Metallo-depent_PP-like"/>
</dbReference>
<name>A0AAV0BFV4_PHAPC</name>
<evidence type="ECO:0000256" key="5">
    <source>
        <dbReference type="RuleBase" id="RU362040"/>
    </source>
</evidence>
<organism evidence="8 9">
    <name type="scientific">Phakopsora pachyrhizi</name>
    <name type="common">Asian soybean rust disease fungus</name>
    <dbReference type="NCBI Taxonomy" id="170000"/>
    <lineage>
        <taxon>Eukaryota</taxon>
        <taxon>Fungi</taxon>
        <taxon>Dikarya</taxon>
        <taxon>Basidiomycota</taxon>
        <taxon>Pucciniomycotina</taxon>
        <taxon>Pucciniomycetes</taxon>
        <taxon>Pucciniales</taxon>
        <taxon>Phakopsoraceae</taxon>
        <taxon>Phakopsora</taxon>
    </lineage>
</organism>
<dbReference type="GO" id="GO:0030904">
    <property type="term" value="C:retromer complex"/>
    <property type="evidence" value="ECO:0007669"/>
    <property type="project" value="InterPro"/>
</dbReference>
<proteinExistence type="inferred from homology"/>
<dbReference type="InterPro" id="IPR000979">
    <property type="entry name" value="Phosphodiesterase_MJ0936/Vps29"/>
</dbReference>
<dbReference type="AlphaFoldDB" id="A0AAV0BFV4"/>
<dbReference type="GO" id="GO:0005829">
    <property type="term" value="C:cytosol"/>
    <property type="evidence" value="ECO:0007669"/>
    <property type="project" value="GOC"/>
</dbReference>
<comment type="caution">
    <text evidence="8">The sequence shown here is derived from an EMBL/GenBank/DDBJ whole genome shotgun (WGS) entry which is preliminary data.</text>
</comment>
<protein>
    <recommendedName>
        <fullName evidence="2 5">Vacuolar protein sorting-associated protein 29</fullName>
    </recommendedName>
</protein>
<dbReference type="NCBIfam" id="TIGR00040">
    <property type="entry name" value="yfcE"/>
    <property type="match status" value="1"/>
</dbReference>
<feature type="domain" description="Calcineurin-like phosphoesterase" evidence="7">
    <location>
        <begin position="4"/>
        <end position="141"/>
    </location>
</feature>
<accession>A0AAV0BFV4</accession>
<dbReference type="GO" id="GO:0042147">
    <property type="term" value="P:retrograde transport, endosome to Golgi"/>
    <property type="evidence" value="ECO:0007669"/>
    <property type="project" value="InterPro"/>
</dbReference>
<dbReference type="GO" id="GO:0015031">
    <property type="term" value="P:protein transport"/>
    <property type="evidence" value="ECO:0007669"/>
    <property type="project" value="UniProtKB-KW"/>
</dbReference>
<evidence type="ECO:0000256" key="6">
    <source>
        <dbReference type="SAM" id="MobiDB-lite"/>
    </source>
</evidence>
<feature type="compositionally biased region" description="Basic and acidic residues" evidence="6">
    <location>
        <begin position="181"/>
        <end position="190"/>
    </location>
</feature>
<gene>
    <name evidence="8" type="ORF">PPACK8108_LOCUS20018</name>
</gene>
<comment type="similarity">
    <text evidence="1 5">Belongs to the VPS29 family.</text>
</comment>
<evidence type="ECO:0000256" key="2">
    <source>
        <dbReference type="ARBA" id="ARBA00017767"/>
    </source>
</evidence>
<feature type="compositionally biased region" description="Polar residues" evidence="6">
    <location>
        <begin position="158"/>
        <end position="175"/>
    </location>
</feature>